<evidence type="ECO:0008006" key="11">
    <source>
        <dbReference type="Google" id="ProtNLM"/>
    </source>
</evidence>
<evidence type="ECO:0000256" key="4">
    <source>
        <dbReference type="ARBA" id="ARBA00023163"/>
    </source>
</evidence>
<evidence type="ECO:0000256" key="1">
    <source>
        <dbReference type="ARBA" id="ARBA00004123"/>
    </source>
</evidence>
<keyword evidence="2" id="KW-0805">Transcription regulation</keyword>
<evidence type="ECO:0000313" key="10">
    <source>
        <dbReference type="Proteomes" id="UP000494256"/>
    </source>
</evidence>
<proteinExistence type="predicted"/>
<dbReference type="Pfam" id="PF13921">
    <property type="entry name" value="Myb_DNA-bind_6"/>
    <property type="match status" value="1"/>
</dbReference>
<dbReference type="PROSITE" id="PS50090">
    <property type="entry name" value="MYB_LIKE"/>
    <property type="match status" value="2"/>
</dbReference>
<feature type="domain" description="Myb-like" evidence="7">
    <location>
        <begin position="313"/>
        <end position="365"/>
    </location>
</feature>
<feature type="domain" description="Myb-like" evidence="7">
    <location>
        <begin position="373"/>
        <end position="420"/>
    </location>
</feature>
<dbReference type="InterPro" id="IPR009057">
    <property type="entry name" value="Homeodomain-like_sf"/>
</dbReference>
<evidence type="ECO:0000256" key="2">
    <source>
        <dbReference type="ARBA" id="ARBA00023015"/>
    </source>
</evidence>
<dbReference type="Gene3D" id="1.10.10.60">
    <property type="entry name" value="Homeodomain-like"/>
    <property type="match status" value="3"/>
</dbReference>
<dbReference type="GO" id="GO:0042795">
    <property type="term" value="P:snRNA transcription by RNA polymerase II"/>
    <property type="evidence" value="ECO:0007669"/>
    <property type="project" value="TreeGrafter"/>
</dbReference>
<dbReference type="SUPFAM" id="SSF46689">
    <property type="entry name" value="Homeodomain-like"/>
    <property type="match status" value="3"/>
</dbReference>
<dbReference type="InterPro" id="IPR017930">
    <property type="entry name" value="Myb_dom"/>
</dbReference>
<evidence type="ECO:0000259" key="8">
    <source>
        <dbReference type="PROSITE" id="PS51294"/>
    </source>
</evidence>
<dbReference type="CDD" id="cd00167">
    <property type="entry name" value="SANT"/>
    <property type="match status" value="1"/>
</dbReference>
<comment type="subcellular location">
    <subcellularLocation>
        <location evidence="1">Nucleus</location>
    </subcellularLocation>
</comment>
<evidence type="ECO:0000256" key="5">
    <source>
        <dbReference type="ARBA" id="ARBA00023242"/>
    </source>
</evidence>
<protein>
    <recommendedName>
        <fullName evidence="11">snRNA-activating protein complex subunit 4</fullName>
    </recommendedName>
</protein>
<dbReference type="EMBL" id="CADEBD010000279">
    <property type="protein sequence ID" value="CAB3227655.1"/>
    <property type="molecule type" value="Genomic_DNA"/>
</dbReference>
<feature type="coiled-coil region" evidence="6">
    <location>
        <begin position="226"/>
        <end position="272"/>
    </location>
</feature>
<organism evidence="9 10">
    <name type="scientific">Arctia plantaginis</name>
    <name type="common">Wood tiger moth</name>
    <name type="synonym">Phalaena plantaginis</name>
    <dbReference type="NCBI Taxonomy" id="874455"/>
    <lineage>
        <taxon>Eukaryota</taxon>
        <taxon>Metazoa</taxon>
        <taxon>Ecdysozoa</taxon>
        <taxon>Arthropoda</taxon>
        <taxon>Hexapoda</taxon>
        <taxon>Insecta</taxon>
        <taxon>Pterygota</taxon>
        <taxon>Neoptera</taxon>
        <taxon>Endopterygota</taxon>
        <taxon>Lepidoptera</taxon>
        <taxon>Glossata</taxon>
        <taxon>Ditrysia</taxon>
        <taxon>Noctuoidea</taxon>
        <taxon>Erebidae</taxon>
        <taxon>Arctiinae</taxon>
        <taxon>Arctia</taxon>
    </lineage>
</organism>
<keyword evidence="6" id="KW-0175">Coiled coil</keyword>
<keyword evidence="4" id="KW-0804">Transcription</keyword>
<dbReference type="OrthoDB" id="2789670at2759"/>
<dbReference type="PROSITE" id="PS51294">
    <property type="entry name" value="HTH_MYB"/>
    <property type="match status" value="2"/>
</dbReference>
<dbReference type="AlphaFoldDB" id="A0A8S0Z4D5"/>
<sequence length="855" mass="99011">MDWIADTEMEDDDSDTDDENELKRLDAALEEADIAISDTGLPKSSKWVYSTNATHYMASPNASSHSYPEVLIDSVPSLVTATNSVETPGHCYSNSKSQATSLPQTAAPALTNPQLQELSRLNTLLALNKLYDEKLRHLEKILSLRLKNCRTKLDEIQNSSALPEKVEVFRYINCGRPYFRDHLNRSAPDNEDAIMAKAQMYDFSLLTSVPGWTVRDKNHFTNVMTQTSLEIRKEEYNKKINMLKKSIAGKRNKMIEKEISKLRNERDSLNVKLPFIQLALPLDQEYDWDLLANRLNKRHTPHEYRCLWKLYFHPSINKTSWKNSEHSTLQTLASDHHNQDWDEIARKLDTGRTGYQCFVYFRTNMTNTCIGKKWTYEEVTYLRRLIDYFREDVYIPWGKIAAAMENRTKIQIYNKYLRIIEQRKGRFLPEEDAVILNCAERFGPNFKKMTEYLAHRSLVQIRSRFQVLSKMRVSTVWSVEDDRKLIQIMSNQDSNMTFSEATKFFPGRNRVNIRSRYITLIKWMKRNPNTDIELAPRRGARRLNHGQATHDLNKAIENLKNILNTEVAIKKDRRKITRESDEADIEDAIVAALVNEGVKEQESRKSAYDGVLVLPNDTVVTNEELNLTNLHKFLMFLGSKLNRGLYRNSNYKEVYPQLGECDKDVSLIKVKSYSRKNTVKTIKIENMPDVWGNNVLTSRNYVLPPHYATITGCKALMSHVTLYAAYCNCINMHILTRRNSVLKDLMDKLLERFYILFLWPMLLSNEGPQDFNNTKLQGEPSFISYSSQPQTVLPQIKLPQAPEVTIKFNSLKKFKNADVSEVIDLSENESSESTTVPQIFSDENDVPNNVQIYMD</sequence>
<evidence type="ECO:0000259" key="7">
    <source>
        <dbReference type="PROSITE" id="PS50090"/>
    </source>
</evidence>
<evidence type="ECO:0000256" key="3">
    <source>
        <dbReference type="ARBA" id="ARBA00023125"/>
    </source>
</evidence>
<dbReference type="GO" id="GO:0042796">
    <property type="term" value="P:snRNA transcription by RNA polymerase III"/>
    <property type="evidence" value="ECO:0007669"/>
    <property type="project" value="TreeGrafter"/>
</dbReference>
<dbReference type="PANTHER" id="PTHR46621">
    <property type="entry name" value="SNRNA-ACTIVATING PROTEIN COMPLEX SUBUNIT 4"/>
    <property type="match status" value="1"/>
</dbReference>
<dbReference type="PANTHER" id="PTHR46621:SF1">
    <property type="entry name" value="SNRNA-ACTIVATING PROTEIN COMPLEX SUBUNIT 4"/>
    <property type="match status" value="1"/>
</dbReference>
<dbReference type="InterPro" id="IPR051575">
    <property type="entry name" value="Myb-like_DNA-bd"/>
</dbReference>
<evidence type="ECO:0000313" key="9">
    <source>
        <dbReference type="EMBL" id="CAB3227655.1"/>
    </source>
</evidence>
<dbReference type="SMART" id="SM00717">
    <property type="entry name" value="SANT"/>
    <property type="match status" value="4"/>
</dbReference>
<evidence type="ECO:0000256" key="6">
    <source>
        <dbReference type="SAM" id="Coils"/>
    </source>
</evidence>
<dbReference type="Pfam" id="PF00249">
    <property type="entry name" value="Myb_DNA-binding"/>
    <property type="match status" value="1"/>
</dbReference>
<dbReference type="GO" id="GO:0005634">
    <property type="term" value="C:nucleus"/>
    <property type="evidence" value="ECO:0007669"/>
    <property type="project" value="UniProtKB-SubCell"/>
</dbReference>
<gene>
    <name evidence="9" type="ORF">APLA_LOCUS3153</name>
</gene>
<dbReference type="GO" id="GO:0000978">
    <property type="term" value="F:RNA polymerase II cis-regulatory region sequence-specific DNA binding"/>
    <property type="evidence" value="ECO:0007669"/>
    <property type="project" value="TreeGrafter"/>
</dbReference>
<comment type="caution">
    <text evidence="9">The sequence shown here is derived from an EMBL/GenBank/DDBJ whole genome shotgun (WGS) entry which is preliminary data.</text>
</comment>
<accession>A0A8S0Z4D5</accession>
<reference evidence="9 10" key="1">
    <citation type="submission" date="2020-04" db="EMBL/GenBank/DDBJ databases">
        <authorList>
            <person name="Wallbank WR R."/>
            <person name="Pardo Diaz C."/>
            <person name="Kozak K."/>
            <person name="Martin S."/>
            <person name="Jiggins C."/>
            <person name="Moest M."/>
            <person name="Warren A I."/>
            <person name="Byers J.R.P. K."/>
            <person name="Montejo-Kovacevich G."/>
            <person name="Yen C E."/>
        </authorList>
    </citation>
    <scope>NUCLEOTIDE SEQUENCE [LARGE SCALE GENOMIC DNA]</scope>
</reference>
<dbReference type="GO" id="GO:0001006">
    <property type="term" value="F:RNA polymerase III type 3 promoter sequence-specific DNA binding"/>
    <property type="evidence" value="ECO:0007669"/>
    <property type="project" value="TreeGrafter"/>
</dbReference>
<keyword evidence="5" id="KW-0539">Nucleus</keyword>
<dbReference type="GO" id="GO:0019185">
    <property type="term" value="C:snRNA-activating protein complex"/>
    <property type="evidence" value="ECO:0007669"/>
    <property type="project" value="TreeGrafter"/>
</dbReference>
<keyword evidence="3" id="KW-0238">DNA-binding</keyword>
<feature type="domain" description="HTH myb-type" evidence="8">
    <location>
        <begin position="313"/>
        <end position="369"/>
    </location>
</feature>
<feature type="domain" description="HTH myb-type" evidence="8">
    <location>
        <begin position="419"/>
        <end position="473"/>
    </location>
</feature>
<name>A0A8S0Z4D5_ARCPL</name>
<dbReference type="InterPro" id="IPR001005">
    <property type="entry name" value="SANT/Myb"/>
</dbReference>
<dbReference type="Proteomes" id="UP000494256">
    <property type="component" value="Unassembled WGS sequence"/>
</dbReference>